<organism evidence="2 3">
    <name type="scientific">Runella salmonicolor</name>
    <dbReference type="NCBI Taxonomy" id="2950278"/>
    <lineage>
        <taxon>Bacteria</taxon>
        <taxon>Pseudomonadati</taxon>
        <taxon>Bacteroidota</taxon>
        <taxon>Cytophagia</taxon>
        <taxon>Cytophagales</taxon>
        <taxon>Spirosomataceae</taxon>
        <taxon>Runella</taxon>
    </lineage>
</organism>
<feature type="region of interest" description="Disordered" evidence="1">
    <location>
        <begin position="30"/>
        <end position="62"/>
    </location>
</feature>
<proteinExistence type="predicted"/>
<protein>
    <submittedName>
        <fullName evidence="2">Uncharacterized protein</fullName>
    </submittedName>
</protein>
<gene>
    <name evidence="2" type="ORF">NCI00_20495</name>
</gene>
<evidence type="ECO:0000313" key="2">
    <source>
        <dbReference type="EMBL" id="MCP1384827.1"/>
    </source>
</evidence>
<sequence>MFITHPETLREVAVSQLKSLSTSKDAEHLLAEGPNKKKEPKTSFDETLKGLLNVPPPKKEEK</sequence>
<accession>A0ABT1FWI1</accession>
<name>A0ABT1FWI1_9BACT</name>
<reference evidence="2 3" key="1">
    <citation type="submission" date="2022-06" db="EMBL/GenBank/DDBJ databases">
        <title>Runella sp. S5 genome sequencing.</title>
        <authorList>
            <person name="Park S."/>
        </authorList>
    </citation>
    <scope>NUCLEOTIDE SEQUENCE [LARGE SCALE GENOMIC DNA]</scope>
    <source>
        <strain evidence="2 3">S5</strain>
    </source>
</reference>
<dbReference type="EMBL" id="JAMZEL010000009">
    <property type="protein sequence ID" value="MCP1384827.1"/>
    <property type="molecule type" value="Genomic_DNA"/>
</dbReference>
<comment type="caution">
    <text evidence="2">The sequence shown here is derived from an EMBL/GenBank/DDBJ whole genome shotgun (WGS) entry which is preliminary data.</text>
</comment>
<evidence type="ECO:0000256" key="1">
    <source>
        <dbReference type="SAM" id="MobiDB-lite"/>
    </source>
</evidence>
<keyword evidence="3" id="KW-1185">Reference proteome</keyword>
<evidence type="ECO:0000313" key="3">
    <source>
        <dbReference type="Proteomes" id="UP001204772"/>
    </source>
</evidence>
<dbReference type="Proteomes" id="UP001204772">
    <property type="component" value="Unassembled WGS sequence"/>
</dbReference>
<feature type="compositionally biased region" description="Basic and acidic residues" evidence="1">
    <location>
        <begin position="30"/>
        <end position="48"/>
    </location>
</feature>